<feature type="transmembrane region" description="Helical" evidence="1">
    <location>
        <begin position="30"/>
        <end position="48"/>
    </location>
</feature>
<keyword evidence="1" id="KW-0812">Transmembrane</keyword>
<feature type="transmembrane region" description="Helical" evidence="1">
    <location>
        <begin position="175"/>
        <end position="202"/>
    </location>
</feature>
<feature type="transmembrane region" description="Helical" evidence="1">
    <location>
        <begin position="68"/>
        <end position="90"/>
    </location>
</feature>
<organism evidence="2 3">
    <name type="scientific">Slackia piriformis</name>
    <dbReference type="NCBI Taxonomy" id="626934"/>
    <lineage>
        <taxon>Bacteria</taxon>
        <taxon>Bacillati</taxon>
        <taxon>Actinomycetota</taxon>
        <taxon>Coriobacteriia</taxon>
        <taxon>Eggerthellales</taxon>
        <taxon>Eggerthellaceae</taxon>
        <taxon>Slackia</taxon>
    </lineage>
</organism>
<feature type="transmembrane region" description="Helical" evidence="1">
    <location>
        <begin position="238"/>
        <end position="257"/>
    </location>
</feature>
<evidence type="ECO:0000256" key="1">
    <source>
        <dbReference type="SAM" id="Phobius"/>
    </source>
</evidence>
<dbReference type="EMBL" id="JAGZSV010000022">
    <property type="protein sequence ID" value="MBS6940296.1"/>
    <property type="molecule type" value="Genomic_DNA"/>
</dbReference>
<dbReference type="GO" id="GO:0022857">
    <property type="term" value="F:transmembrane transporter activity"/>
    <property type="evidence" value="ECO:0007669"/>
    <property type="project" value="InterPro"/>
</dbReference>
<protein>
    <submittedName>
        <fullName evidence="2">MFS transporter</fullName>
    </submittedName>
</protein>
<gene>
    <name evidence="2" type="ORF">KH142_02225</name>
</gene>
<feature type="transmembrane region" description="Helical" evidence="1">
    <location>
        <begin position="269"/>
        <end position="287"/>
    </location>
</feature>
<evidence type="ECO:0000313" key="3">
    <source>
        <dbReference type="Proteomes" id="UP000727506"/>
    </source>
</evidence>
<dbReference type="Gene3D" id="1.20.1250.20">
    <property type="entry name" value="MFS general substrate transporter like domains"/>
    <property type="match status" value="1"/>
</dbReference>
<comment type="caution">
    <text evidence="2">The sequence shown here is derived from an EMBL/GenBank/DDBJ whole genome shotgun (WGS) entry which is preliminary data.</text>
</comment>
<reference evidence="2" key="1">
    <citation type="submission" date="2021-02" db="EMBL/GenBank/DDBJ databases">
        <title>Infant gut strain persistence is associated with maternal origin, phylogeny, and functional potential including surface adhesion and iron acquisition.</title>
        <authorList>
            <person name="Lou Y.C."/>
        </authorList>
    </citation>
    <scope>NUCLEOTIDE SEQUENCE</scope>
    <source>
        <strain evidence="2">L2_039_000G1_dasL2_039_000G1_concoct_11</strain>
    </source>
</reference>
<feature type="transmembrane region" description="Helical" evidence="1">
    <location>
        <begin position="96"/>
        <end position="118"/>
    </location>
</feature>
<dbReference type="Proteomes" id="UP000727506">
    <property type="component" value="Unassembled WGS sequence"/>
</dbReference>
<proteinExistence type="predicted"/>
<evidence type="ECO:0000313" key="2">
    <source>
        <dbReference type="EMBL" id="MBS6940296.1"/>
    </source>
</evidence>
<name>A0A943UZ57_9ACTN</name>
<sequence length="343" mass="36572">MRTLSWIGYAGVAALTLVYALMPSYTVLMGVFVGYAVFSILIWCGTRYKLVRLICSEEEYPQKIGMSYGIYGAVGLVLSLVQTAIVSSIIDATQAVQVVLVVSAVIIAACGVASFVFIPKFEGEIKRDAKSAFSLHEAAEALKNPGVWCAAMTMFFIYFVYIGTTFTTPFMTACLAAPVAVVSLIGTIRSFGVSIVSAPVFGWFSKVAKSPSKVILIGTLGAIACLAALIVMPRTPSMIVVVAILVCLMSFVTNGLYGISSGQLAETHIPPHLFGAGVGLVSVIGLLPDAFIHTWFGSMIDTQGADAFNTIFMVMIASCVLIMVFAFLTIRVSKRNAAQSEEK</sequence>
<feature type="transmembrane region" description="Helical" evidence="1">
    <location>
        <begin position="145"/>
        <end position="163"/>
    </location>
</feature>
<dbReference type="SUPFAM" id="SSF103473">
    <property type="entry name" value="MFS general substrate transporter"/>
    <property type="match status" value="1"/>
</dbReference>
<feature type="transmembrane region" description="Helical" evidence="1">
    <location>
        <begin position="307"/>
        <end position="330"/>
    </location>
</feature>
<dbReference type="AlphaFoldDB" id="A0A943UZ57"/>
<dbReference type="CDD" id="cd06174">
    <property type="entry name" value="MFS"/>
    <property type="match status" value="1"/>
</dbReference>
<feature type="transmembrane region" description="Helical" evidence="1">
    <location>
        <begin position="214"/>
        <end position="232"/>
    </location>
</feature>
<dbReference type="InterPro" id="IPR036259">
    <property type="entry name" value="MFS_trans_sf"/>
</dbReference>
<keyword evidence="1" id="KW-0472">Membrane</keyword>
<accession>A0A943UZ57</accession>
<dbReference type="InterPro" id="IPR011701">
    <property type="entry name" value="MFS"/>
</dbReference>
<keyword evidence="1" id="KW-1133">Transmembrane helix</keyword>
<dbReference type="Pfam" id="PF07690">
    <property type="entry name" value="MFS_1"/>
    <property type="match status" value="1"/>
</dbReference>